<dbReference type="PANTHER" id="PTHR10424">
    <property type="entry name" value="VIRAL ENVELOPE PROTEIN"/>
    <property type="match status" value="1"/>
</dbReference>
<reference evidence="3" key="1">
    <citation type="submission" date="2025-08" db="UniProtKB">
        <authorList>
            <consortium name="Ensembl"/>
        </authorList>
    </citation>
    <scope>IDENTIFICATION</scope>
</reference>
<feature type="region of interest" description="Disordered" evidence="1">
    <location>
        <begin position="32"/>
        <end position="419"/>
    </location>
</feature>
<feature type="compositionally biased region" description="Basic and acidic residues" evidence="1">
    <location>
        <begin position="167"/>
        <end position="177"/>
    </location>
</feature>
<feature type="compositionally biased region" description="Basic and acidic residues" evidence="1">
    <location>
        <begin position="397"/>
        <end position="407"/>
    </location>
</feature>
<keyword evidence="2" id="KW-0732">Signal</keyword>
<proteinExistence type="predicted"/>
<organism evidence="3 4">
    <name type="scientific">Oncorhynchus kisutch</name>
    <name type="common">Coho salmon</name>
    <name type="synonym">Salmo kisutch</name>
    <dbReference type="NCBI Taxonomy" id="8019"/>
    <lineage>
        <taxon>Eukaryota</taxon>
        <taxon>Metazoa</taxon>
        <taxon>Chordata</taxon>
        <taxon>Craniata</taxon>
        <taxon>Vertebrata</taxon>
        <taxon>Euteleostomi</taxon>
        <taxon>Actinopterygii</taxon>
        <taxon>Neopterygii</taxon>
        <taxon>Teleostei</taxon>
        <taxon>Protacanthopterygii</taxon>
        <taxon>Salmoniformes</taxon>
        <taxon>Salmonidae</taxon>
        <taxon>Salmoninae</taxon>
        <taxon>Oncorhynchus</taxon>
    </lineage>
</organism>
<dbReference type="AlphaFoldDB" id="A0A8C7HGJ5"/>
<dbReference type="Proteomes" id="UP000694557">
    <property type="component" value="Unassembled WGS sequence"/>
</dbReference>
<protein>
    <submittedName>
        <fullName evidence="3">Uncharacterized LOC116370076</fullName>
    </submittedName>
</protein>
<dbReference type="Pfam" id="PF00429">
    <property type="entry name" value="TLV_coat"/>
    <property type="match status" value="1"/>
</dbReference>
<evidence type="ECO:0000256" key="1">
    <source>
        <dbReference type="SAM" id="MobiDB-lite"/>
    </source>
</evidence>
<dbReference type="RefSeq" id="XP_031675540.1">
    <property type="nucleotide sequence ID" value="XM_031819680.1"/>
</dbReference>
<dbReference type="GeneTree" id="ENSGT00960000186686"/>
<keyword evidence="4" id="KW-1185">Reference proteome</keyword>
<evidence type="ECO:0000313" key="3">
    <source>
        <dbReference type="Ensembl" id="ENSOKIP00005057589.1"/>
    </source>
</evidence>
<feature type="compositionally biased region" description="Basic and acidic residues" evidence="1">
    <location>
        <begin position="259"/>
        <end position="269"/>
    </location>
</feature>
<dbReference type="KEGG" id="oki:116370076"/>
<name>A0A8C7HGJ5_ONCKI</name>
<dbReference type="SUPFAM" id="SSF58069">
    <property type="entry name" value="Virus ectodomain"/>
    <property type="match status" value="1"/>
</dbReference>
<evidence type="ECO:0000256" key="2">
    <source>
        <dbReference type="SAM" id="SignalP"/>
    </source>
</evidence>
<evidence type="ECO:0000313" key="4">
    <source>
        <dbReference type="Proteomes" id="UP000694557"/>
    </source>
</evidence>
<reference evidence="3" key="2">
    <citation type="submission" date="2025-09" db="UniProtKB">
        <authorList>
            <consortium name="Ensembl"/>
        </authorList>
    </citation>
    <scope>IDENTIFICATION</scope>
</reference>
<feature type="compositionally biased region" description="Polar residues" evidence="1">
    <location>
        <begin position="42"/>
        <end position="55"/>
    </location>
</feature>
<feature type="compositionally biased region" description="Basic and acidic residues" evidence="1">
    <location>
        <begin position="119"/>
        <end position="131"/>
    </location>
</feature>
<feature type="compositionally biased region" description="Basic and acidic residues" evidence="1">
    <location>
        <begin position="351"/>
        <end position="361"/>
    </location>
</feature>
<feature type="chain" id="PRO_5034223883" evidence="2">
    <location>
        <begin position="23"/>
        <end position="755"/>
    </location>
</feature>
<sequence>MGSHQVWWCSVALLCISTGVLIRTVGCPTEGGISPEPKGPMQAQSSGPEVNGNNRRSPKPKGPMQACSSGPEGDGNDRRSPEPKGPMQACSSGPEVDGNDRWSPEPKGPMQACSSGPDVDGHDRWSPEPKEPTQACSSGPEVDGNDRWSPEPKGPMQAYSSGSDVDGNDRMSPEHKGLTQASNSGPEVNGNNRRSPKPKGPMQACSSGPEGDGNDRRSPEPKGPMQACSSGPEVDGNDRWSPEPKGPMQAYSSGPDVDGNDRMSPEHKGLTQASNSGPELDGNDRWSPEPKGPMQACSSGPEVDGNDRRSPEPKGPMQACSSGPEVDGNDRWSPAHKGLTQACSSGPEVDGNDRMSPEHKGLTQASSSGPEVDGNDRRSPEHKGLTQASNSGPEVDGNDRRSPEPKGPRSNGPEVDDHRRRTALLQPHKHEDNLFLSRAEMVANLPSKEKDCWVCGMGPVKVGAGLPLMGVPIGVNFTIALAGKIPFYTMTNNVKVYNQPNVSYYLRPGNVSMPPISVTGVMTAPWCIRGYGDHDLGELKCNCTMNLNGSNACNLTVIQENGQADKEPFKMWVDKHSTTLRGAPHGTYWLCGKMAYYSLPSNWGGTCTVGFVVTAMRTVPNNQRDLMALFRDYKLPGMRRDNVTHADVTHAQTPASRFFGVFFSGYGVACALDQIHDISRHIENIDNASRNSLEQLNGELKEMLKLSLQNREALDYLLAGQGGTCAIIGDKCCIFVLPDHSSNVTDLAEYIATAA</sequence>
<feature type="compositionally biased region" description="Basic and acidic residues" evidence="1">
    <location>
        <begin position="374"/>
        <end position="384"/>
    </location>
</feature>
<dbReference type="Gene3D" id="1.10.287.210">
    <property type="match status" value="1"/>
</dbReference>
<feature type="signal peptide" evidence="2">
    <location>
        <begin position="1"/>
        <end position="22"/>
    </location>
</feature>
<dbReference type="GeneID" id="116370076"/>
<feature type="compositionally biased region" description="Polar residues" evidence="1">
    <location>
        <begin position="179"/>
        <end position="193"/>
    </location>
</feature>
<dbReference type="Ensembl" id="ENSOKIT00005061213.1">
    <property type="protein sequence ID" value="ENSOKIP00005057589.1"/>
    <property type="gene ID" value="ENSOKIG00005024702.1"/>
</dbReference>
<accession>A0A8C7HGJ5</accession>
<gene>
    <name evidence="3" type="primary">LOC116370076</name>
</gene>
<dbReference type="InterPro" id="IPR018154">
    <property type="entry name" value="TLV/ENV_coat_polyprotein"/>
</dbReference>